<keyword evidence="1" id="KW-1133">Transmembrane helix</keyword>
<feature type="transmembrane region" description="Helical" evidence="1">
    <location>
        <begin position="403"/>
        <end position="419"/>
    </location>
</feature>
<evidence type="ECO:0000313" key="3">
    <source>
        <dbReference type="EMBL" id="MCP1246449.1"/>
    </source>
</evidence>
<sequence>MTIFRSFHRLSPKFLVILSALFISFFCFLETGLVPPLQSPDERDHLKRAYWLAQGEFFLKTPPGQASGGFVDSGLERYIDYLSKYEGHPEKKIAQNDLMTVSQFQWTSRKVFTVAPGTGYYFPIIYTPQAVGLLAGELMHLSIDRSYRLTRLLAAISAGLITIIAFAIYPPNALVLALLAIPMTLFQSGAASLDGMATAVLLLALSTFCQITRLREQAPPALLAVFTISVALISTCRLHALPILLLPFIVWLYTRKKTVLWQAVACSAFSIGWTMLAMKMTVSSPSQGSFASGKLLGIFLHPFHFAHLLFNTVTDPDKQSFYIYSFLGILGWLDTLFPARFYFTESLLLLATALFAISWKNQRDTWQISGILAGMGLASFLLIFTALYLAWTPINASEIDGIQGRYFLIPALFLAYALGEMKITPRSLCAFSLFLVIFLFSVHAMIPVLLTRYYIGF</sequence>
<evidence type="ECO:0000313" key="2">
    <source>
        <dbReference type="EMBL" id="KXV71641.1"/>
    </source>
</evidence>
<feature type="transmembrane region" description="Helical" evidence="1">
    <location>
        <begin position="290"/>
        <end position="310"/>
    </location>
</feature>
<feature type="transmembrane region" description="Helical" evidence="1">
    <location>
        <begin position="189"/>
        <end position="209"/>
    </location>
</feature>
<feature type="transmembrane region" description="Helical" evidence="1">
    <location>
        <begin position="341"/>
        <end position="359"/>
    </location>
</feature>
<name>A0A149UUN8_9PROT</name>
<organism evidence="2 4">
    <name type="scientific">Acetobacter cerevisiae</name>
    <dbReference type="NCBI Taxonomy" id="178900"/>
    <lineage>
        <taxon>Bacteria</taxon>
        <taxon>Pseudomonadati</taxon>
        <taxon>Pseudomonadota</taxon>
        <taxon>Alphaproteobacteria</taxon>
        <taxon>Acetobacterales</taxon>
        <taxon>Acetobacteraceae</taxon>
        <taxon>Acetobacter</taxon>
    </lineage>
</organism>
<gene>
    <name evidence="2" type="ORF">AD952_08035</name>
    <name evidence="3" type="ORF">NKW54_10905</name>
</gene>
<proteinExistence type="predicted"/>
<feature type="transmembrane region" description="Helical" evidence="1">
    <location>
        <begin position="120"/>
        <end position="140"/>
    </location>
</feature>
<feature type="transmembrane region" description="Helical" evidence="1">
    <location>
        <begin position="371"/>
        <end position="391"/>
    </location>
</feature>
<comment type="caution">
    <text evidence="2">The sequence shown here is derived from an EMBL/GenBank/DDBJ whole genome shotgun (WGS) entry which is preliminary data.</text>
</comment>
<reference evidence="3 5" key="2">
    <citation type="submission" date="2022-06" db="EMBL/GenBank/DDBJ databases">
        <title>Acetobacer genomes from food samples.</title>
        <authorList>
            <person name="Sombolestani A."/>
        </authorList>
    </citation>
    <scope>NUCLEOTIDE SEQUENCE [LARGE SCALE GENOMIC DNA]</scope>
    <source>
        <strain evidence="3 5">R-83281</strain>
    </source>
</reference>
<keyword evidence="5" id="KW-1185">Reference proteome</keyword>
<keyword evidence="1" id="KW-0812">Transmembrane</keyword>
<reference evidence="2 4" key="1">
    <citation type="submission" date="2015-06" db="EMBL/GenBank/DDBJ databases">
        <title>Improved classification and identification of acetic acid bacteria using matrix-assisted laser desorption/ionization time-of-flight mass spectrometry; Gluconobacter nephelii and Gluconobacter uchimurae are later heterotypic synonyms of Gluconobacter japonicus and Gluconobacter oxydans, respectively.</title>
        <authorList>
            <person name="Li L."/>
            <person name="Cleenwerck I."/>
            <person name="De Vuyst L."/>
            <person name="Vandamme P."/>
        </authorList>
    </citation>
    <scope>NUCLEOTIDE SEQUENCE [LARGE SCALE GENOMIC DNA]</scope>
    <source>
        <strain evidence="2 4">LMG 1608</strain>
    </source>
</reference>
<dbReference type="EMBL" id="LHZY01000019">
    <property type="protein sequence ID" value="KXV71641.1"/>
    <property type="molecule type" value="Genomic_DNA"/>
</dbReference>
<dbReference type="PATRIC" id="fig|178900.6.peg.2850"/>
<dbReference type="EMBL" id="JAMYZR010000018">
    <property type="protein sequence ID" value="MCP1246449.1"/>
    <property type="molecule type" value="Genomic_DNA"/>
</dbReference>
<feature type="transmembrane region" description="Helical" evidence="1">
    <location>
        <begin position="152"/>
        <end position="169"/>
    </location>
</feature>
<dbReference type="InterPro" id="IPR018674">
    <property type="entry name" value="DUF2142_membrane"/>
</dbReference>
<evidence type="ECO:0000313" key="4">
    <source>
        <dbReference type="Proteomes" id="UP000075312"/>
    </source>
</evidence>
<dbReference type="Pfam" id="PF09913">
    <property type="entry name" value="DUF2142"/>
    <property type="match status" value="1"/>
</dbReference>
<dbReference type="Proteomes" id="UP001523543">
    <property type="component" value="Unassembled WGS sequence"/>
</dbReference>
<dbReference type="RefSeq" id="WP_062142172.1">
    <property type="nucleotide sequence ID" value="NZ_JAMYZR010000018.1"/>
</dbReference>
<feature type="transmembrane region" description="Helical" evidence="1">
    <location>
        <begin position="259"/>
        <end position="278"/>
    </location>
</feature>
<accession>A0A149UUN8</accession>
<dbReference type="AlphaFoldDB" id="A0A149UUN8"/>
<evidence type="ECO:0000256" key="1">
    <source>
        <dbReference type="SAM" id="Phobius"/>
    </source>
</evidence>
<dbReference type="Proteomes" id="UP000075312">
    <property type="component" value="Unassembled WGS sequence"/>
</dbReference>
<feature type="transmembrane region" description="Helical" evidence="1">
    <location>
        <begin position="221"/>
        <end position="253"/>
    </location>
</feature>
<feature type="transmembrane region" description="Helical" evidence="1">
    <location>
        <begin position="431"/>
        <end position="455"/>
    </location>
</feature>
<feature type="transmembrane region" description="Helical" evidence="1">
    <location>
        <begin position="14"/>
        <end position="34"/>
    </location>
</feature>
<protein>
    <submittedName>
        <fullName evidence="3">DUF2142 domain-containing protein</fullName>
    </submittedName>
</protein>
<keyword evidence="1" id="KW-0472">Membrane</keyword>
<evidence type="ECO:0000313" key="5">
    <source>
        <dbReference type="Proteomes" id="UP001523543"/>
    </source>
</evidence>